<comment type="similarity">
    <text evidence="1">Belongs to the class I-like SAM-binding methyltransferase superfamily. RsmB/NOP family.</text>
</comment>
<dbReference type="GO" id="GO:0003723">
    <property type="term" value="F:RNA binding"/>
    <property type="evidence" value="ECO:0007669"/>
    <property type="project" value="UniProtKB-UniRule"/>
</dbReference>
<evidence type="ECO:0000256" key="1">
    <source>
        <dbReference type="PROSITE-ProRule" id="PRU01023"/>
    </source>
</evidence>
<dbReference type="EMBL" id="JAYMYQ010000005">
    <property type="protein sequence ID" value="KAK7328788.1"/>
    <property type="molecule type" value="Genomic_DNA"/>
</dbReference>
<evidence type="ECO:0000259" key="2">
    <source>
        <dbReference type="PROSITE" id="PS51686"/>
    </source>
</evidence>
<dbReference type="AlphaFoldDB" id="A0AAN9QEX2"/>
<keyword evidence="4" id="KW-1185">Reference proteome</keyword>
<feature type="binding site" evidence="1">
    <location>
        <position position="98"/>
    </location>
    <ligand>
        <name>S-adenosyl-L-methionine</name>
        <dbReference type="ChEBI" id="CHEBI:59789"/>
    </ligand>
</feature>
<dbReference type="InterPro" id="IPR029063">
    <property type="entry name" value="SAM-dependent_MTases_sf"/>
</dbReference>
<dbReference type="GO" id="GO:0032259">
    <property type="term" value="P:methylation"/>
    <property type="evidence" value="ECO:0007669"/>
    <property type="project" value="UniProtKB-KW"/>
</dbReference>
<proteinExistence type="inferred from homology"/>
<dbReference type="PROSITE" id="PS51686">
    <property type="entry name" value="SAM_MT_RSMB_NOP"/>
    <property type="match status" value="1"/>
</dbReference>
<reference evidence="3 4" key="1">
    <citation type="submission" date="2024-01" db="EMBL/GenBank/DDBJ databases">
        <title>The genomes of 5 underutilized Papilionoideae crops provide insights into root nodulation and disease resistanc.</title>
        <authorList>
            <person name="Jiang F."/>
        </authorList>
    </citation>
    <scope>NUCLEOTIDE SEQUENCE [LARGE SCALE GENOMIC DNA]</scope>
    <source>
        <strain evidence="3">LVBAO_FW01</strain>
        <tissue evidence="3">Leaves</tissue>
    </source>
</reference>
<feature type="domain" description="SAM-dependent MTase RsmB/NOP-type" evidence="2">
    <location>
        <begin position="1"/>
        <end position="103"/>
    </location>
</feature>
<keyword evidence="1" id="KW-0808">Transferase</keyword>
<dbReference type="InterPro" id="IPR001678">
    <property type="entry name" value="MeTrfase_RsmB-F_NOP2_dom"/>
</dbReference>
<organism evidence="3 4">
    <name type="scientific">Canavalia gladiata</name>
    <name type="common">Sword bean</name>
    <name type="synonym">Dolichos gladiatus</name>
    <dbReference type="NCBI Taxonomy" id="3824"/>
    <lineage>
        <taxon>Eukaryota</taxon>
        <taxon>Viridiplantae</taxon>
        <taxon>Streptophyta</taxon>
        <taxon>Embryophyta</taxon>
        <taxon>Tracheophyta</taxon>
        <taxon>Spermatophyta</taxon>
        <taxon>Magnoliopsida</taxon>
        <taxon>eudicotyledons</taxon>
        <taxon>Gunneridae</taxon>
        <taxon>Pentapetalae</taxon>
        <taxon>rosids</taxon>
        <taxon>fabids</taxon>
        <taxon>Fabales</taxon>
        <taxon>Fabaceae</taxon>
        <taxon>Papilionoideae</taxon>
        <taxon>50 kb inversion clade</taxon>
        <taxon>NPAAA clade</taxon>
        <taxon>indigoferoid/millettioid clade</taxon>
        <taxon>Phaseoleae</taxon>
        <taxon>Canavalia</taxon>
    </lineage>
</organism>
<evidence type="ECO:0000313" key="4">
    <source>
        <dbReference type="Proteomes" id="UP001367508"/>
    </source>
</evidence>
<protein>
    <recommendedName>
        <fullName evidence="2">SAM-dependent MTase RsmB/NOP-type domain-containing protein</fullName>
    </recommendedName>
</protein>
<evidence type="ECO:0000313" key="3">
    <source>
        <dbReference type="EMBL" id="KAK7328788.1"/>
    </source>
</evidence>
<keyword evidence="1" id="KW-0489">Methyltransferase</keyword>
<keyword evidence="1" id="KW-0949">S-adenosyl-L-methionine</keyword>
<comment type="caution">
    <text evidence="1">Lacks conserved residue(s) required for the propagation of feature annotation.</text>
</comment>
<dbReference type="Proteomes" id="UP001367508">
    <property type="component" value="Unassembled WGS sequence"/>
</dbReference>
<dbReference type="Gene3D" id="3.40.50.150">
    <property type="entry name" value="Vaccinia Virus protein VP39"/>
    <property type="match status" value="1"/>
</dbReference>
<dbReference type="GO" id="GO:0008168">
    <property type="term" value="F:methyltransferase activity"/>
    <property type="evidence" value="ECO:0007669"/>
    <property type="project" value="UniProtKB-KW"/>
</dbReference>
<dbReference type="SUPFAM" id="SSF53335">
    <property type="entry name" value="S-adenosyl-L-methionine-dependent methyltransferases"/>
    <property type="match status" value="1"/>
</dbReference>
<gene>
    <name evidence="3" type="ORF">VNO77_22910</name>
</gene>
<sequence length="103" mass="11222">MFYQALEIAMLGSKSGGSTQKNKKRKPISLEHQDFPHRHITESSSHQIYGIDAFSGAAVMALNIPPGDHVLDMYAGPSAKLCMILDLLGCSGFVTKVDVARHH</sequence>
<comment type="caution">
    <text evidence="3">The sequence shown here is derived from an EMBL/GenBank/DDBJ whole genome shotgun (WGS) entry which is preliminary data.</text>
</comment>
<keyword evidence="1" id="KW-0694">RNA-binding</keyword>
<name>A0AAN9QEX2_CANGL</name>
<accession>A0AAN9QEX2</accession>